<reference evidence="4" key="1">
    <citation type="journal article" date="2008" name="PLoS ONE">
        <title>Survival in nuclear waste, extreme resistance, and potential applications gleaned from the genome sequence of Kineococcus radiotolerans SRS30216.</title>
        <authorList>
            <person name="Bagwell C.E."/>
            <person name="Bhat S."/>
            <person name="Hawkins G.M."/>
            <person name="Smith B.W."/>
            <person name="Biswas T."/>
            <person name="Hoover T.R."/>
            <person name="Saunders E."/>
            <person name="Han C.S."/>
            <person name="Tsodikov O.V."/>
            <person name="Shimkets L.J."/>
        </authorList>
    </citation>
    <scope>NUCLEOTIDE SEQUENCE [LARGE SCALE GENOMIC DNA]</scope>
    <source>
        <strain evidence="4">ATCC BAA-149 / DSM 14245 / SRS30216</strain>
    </source>
</reference>
<sequence>MAQVSPEATGGAGTIEEYTLAALALGRLLTGDLMPGLDTAPTSIALQRRVAGHALDDLVLTSNQGASPSSIDYQVKRRAAPTPSDRAFLDVLGQCLQELSTRHDELDAGSLRLGLAAGGPRAQLEELHRLTVIARAHTSVDTFLGLLMPGAMSAEVRGRYDHVKAAVERVLAERGDQESTGQGLEVDELGVDRLVHDLLRHLHVWIMEIGEDGRDFLDTLSRLAQVFPSAAPSVRSLFAQLRTLAEGWGPNAGVINVPMLRAALLAAGVALDTAPQHRHELERVLTASADELARTVDQIGGTLRLERARVVDQIDRAVAGGGLVLISGSAGVGKSVLARRCVQEQGENATVVAINLAVRGGDSPTSLQDELGIPHLPTALAAAPTAGSRILLIDGAENALADAGRLLEFLLDAAPTGGRKSPPWTVVITCRREAADPLTHHLGDRLTSHVPVGDLTDDEMNEVEQAFPLLAPLLRHPRSNQLLRRPYLVDLIVRSGSALPEQDPIGEETILDLFYNTVVRRSEGMRPGQGLPHERSRAWEEAAEAVITGTGSTSLSTVPGPAVGGLVSDDVLTRHGRTYRFSHDVLADYAAAMVLADDPALLEQVHSPRPLLRAVRLAGQRTLSAASDPAELRAVWKQQLSVCERLAARDGDRWSDVPYESALSLADPGVVLQGLGLQRLDLQELVPNTAGQPRLLDVARLIAVTTRFATTDRTTPDRMTLDGASLVLNSVLAAPVIGLLIATAAELSEGLAASAVLLTERWLRSLELHRLRPGDFGIDSSRLCAATVSWAGDATYGQRYESALAVLGLLGQNLPAEASPLLERAVERGDDLEAIIEDPDVAAALARDNPDLLLELAGCYYLDWPLDMDGARGRLPMTPRRTLRGRRRLGVPGDEDGIRDHSHRTARRRGFGLTGPDWGPFAVLLDHSPAHGLRLVGAVVDAATRHRGREEASFSRPQRPLALELTFPHWSNARTYRGPASAWGWYQRAGTGPYPAMSALMALRRWAVAQVSKRPLEQILDDVLLAGVSPALAAVGYSLLLINPSTSGALLDPFLQEPDVWDMETSRIFGGGAGWDTGEPGLSTQVDGVVIQLVLGGDEERRRELEATGERFLTNSRARQGEPAEGSPELAVARRRASMFRIEYYRLNPVENQPNQLEVSVELPSDLQQQLEEGGGREARTRLELSNHLFAAMKIRDESVDQPGSAAQLYTTVGTMVRDEGSDSELGIAFNPAETLAMAAAAVVVQAARGGEAELQMLPTAVETLLRLVNENTPKFADADRDMSWDFGADRSLATAITRLLSDDLLLDACGKDKDQFTSIVEMLSASQSRQVRDRLLQGLAAAWNDTDCTKQRTHARHTTAMAVYLEWILAAGVGPWNGQERPRKRLRQPLEEALTDPDTLLNYDTAADALPGLRAAARCDCPHGEGARRTLAALVEYDLRRRPTDAIPRGFRGSRYWCQQISLWVSSAVLDGNDDILDRYLTAFTPAPEELAFVVESLALQAVSTTQGQRSFEVWPRLLDQLLPAARSAREASRRSRQEASRRKLDEALLPIPQSGASWPPDEYARVIDRWVTASEPSPDLVDRLLLCLAANALERTPQAMGLVLRMIGPDGSRILGRSQYVETWLRDVVREEHEPGSLRRALLQLVDNLARRGSSVAILVQKELEQ</sequence>
<keyword evidence="4" id="KW-1185">Reference proteome</keyword>
<dbReference type="HOGENOM" id="CLU_003104_0_0_11"/>
<dbReference type="STRING" id="266940.Krad_2242"/>
<feature type="region of interest" description="Disordered" evidence="1">
    <location>
        <begin position="1106"/>
        <end position="1130"/>
    </location>
</feature>
<dbReference type="EMBL" id="CP000750">
    <property type="protein sequence ID" value="ABS03723.1"/>
    <property type="molecule type" value="Genomic_DNA"/>
</dbReference>
<evidence type="ECO:0000313" key="4">
    <source>
        <dbReference type="Proteomes" id="UP000001116"/>
    </source>
</evidence>
<protein>
    <submittedName>
        <fullName evidence="3">AAA ATPase</fullName>
    </submittedName>
</protein>
<organism evidence="3 4">
    <name type="scientific">Kineococcus radiotolerans (strain ATCC BAA-149 / DSM 14245 / SRS30216)</name>
    <dbReference type="NCBI Taxonomy" id="266940"/>
    <lineage>
        <taxon>Bacteria</taxon>
        <taxon>Bacillati</taxon>
        <taxon>Actinomycetota</taxon>
        <taxon>Actinomycetes</taxon>
        <taxon>Kineosporiales</taxon>
        <taxon>Kineosporiaceae</taxon>
        <taxon>Kineococcus</taxon>
    </lineage>
</organism>
<name>A6WA84_KINRD</name>
<evidence type="ECO:0000256" key="1">
    <source>
        <dbReference type="SAM" id="MobiDB-lite"/>
    </source>
</evidence>
<dbReference type="SUPFAM" id="SSF52540">
    <property type="entry name" value="P-loop containing nucleoside triphosphate hydrolases"/>
    <property type="match status" value="1"/>
</dbReference>
<dbReference type="Proteomes" id="UP000001116">
    <property type="component" value="Chromosome"/>
</dbReference>
<evidence type="ECO:0000259" key="2">
    <source>
        <dbReference type="SMART" id="SM00382"/>
    </source>
</evidence>
<gene>
    <name evidence="3" type="ordered locus">Krad_2242</name>
</gene>
<evidence type="ECO:0000313" key="3">
    <source>
        <dbReference type="EMBL" id="ABS03723.1"/>
    </source>
</evidence>
<feature type="domain" description="AAA+ ATPase" evidence="2">
    <location>
        <begin position="320"/>
        <end position="456"/>
    </location>
</feature>
<dbReference type="KEGG" id="kra:Krad_2242"/>
<dbReference type="InterPro" id="IPR027417">
    <property type="entry name" value="P-loop_NTPase"/>
</dbReference>
<dbReference type="eggNOG" id="COG5635">
    <property type="taxonomic scope" value="Bacteria"/>
</dbReference>
<dbReference type="InterPro" id="IPR003593">
    <property type="entry name" value="AAA+_ATPase"/>
</dbReference>
<accession>A6WA84</accession>
<dbReference type="Gene3D" id="3.40.50.300">
    <property type="entry name" value="P-loop containing nucleotide triphosphate hydrolases"/>
    <property type="match status" value="1"/>
</dbReference>
<proteinExistence type="predicted"/>
<dbReference type="SMART" id="SM00382">
    <property type="entry name" value="AAA"/>
    <property type="match status" value="1"/>
</dbReference>